<evidence type="ECO:0000256" key="1">
    <source>
        <dbReference type="SAM" id="Phobius"/>
    </source>
</evidence>
<keyword evidence="1" id="KW-1133">Transmembrane helix</keyword>
<comment type="caution">
    <text evidence="2">The sequence shown here is derived from an EMBL/GenBank/DDBJ whole genome shotgun (WGS) entry which is preliminary data.</text>
</comment>
<evidence type="ECO:0000313" key="3">
    <source>
        <dbReference type="Proteomes" id="UP001337305"/>
    </source>
</evidence>
<keyword evidence="1" id="KW-0472">Membrane</keyword>
<reference evidence="2 3" key="1">
    <citation type="submission" date="2022-09" db="EMBL/GenBank/DDBJ databases">
        <title>Genome sequencing of Flavivirga sp. MEBiC05379.</title>
        <authorList>
            <person name="Oh H.-M."/>
            <person name="Kwon K.K."/>
            <person name="Park M.J."/>
            <person name="Yang S.-H."/>
        </authorList>
    </citation>
    <scope>NUCLEOTIDE SEQUENCE [LARGE SCALE GENOMIC DNA]</scope>
    <source>
        <strain evidence="2 3">MEBiC05379</strain>
    </source>
</reference>
<dbReference type="RefSeq" id="WP_303308741.1">
    <property type="nucleotide sequence ID" value="NZ_JAODOP010000001.1"/>
</dbReference>
<name>A0ABU7XLY5_9FLAO</name>
<protein>
    <submittedName>
        <fullName evidence="2">Uncharacterized protein</fullName>
    </submittedName>
</protein>
<dbReference type="Proteomes" id="UP001337305">
    <property type="component" value="Unassembled WGS sequence"/>
</dbReference>
<organism evidence="2 3">
    <name type="scientific">Flavivirga spongiicola</name>
    <dbReference type="NCBI Taxonomy" id="421621"/>
    <lineage>
        <taxon>Bacteria</taxon>
        <taxon>Pseudomonadati</taxon>
        <taxon>Bacteroidota</taxon>
        <taxon>Flavobacteriia</taxon>
        <taxon>Flavobacteriales</taxon>
        <taxon>Flavobacteriaceae</taxon>
        <taxon>Flavivirga</taxon>
    </lineage>
</organism>
<dbReference type="PROSITE" id="PS51257">
    <property type="entry name" value="PROKAR_LIPOPROTEIN"/>
    <property type="match status" value="1"/>
</dbReference>
<proteinExistence type="predicted"/>
<feature type="transmembrane region" description="Helical" evidence="1">
    <location>
        <begin position="7"/>
        <end position="30"/>
    </location>
</feature>
<accession>A0ABU7XLY5</accession>
<keyword evidence="1" id="KW-0812">Transmembrane</keyword>
<dbReference type="EMBL" id="JAODOP010000001">
    <property type="protein sequence ID" value="MEF3831737.1"/>
    <property type="molecule type" value="Genomic_DNA"/>
</dbReference>
<evidence type="ECO:0000313" key="2">
    <source>
        <dbReference type="EMBL" id="MEF3831737.1"/>
    </source>
</evidence>
<gene>
    <name evidence="2" type="ORF">N1F79_01220</name>
</gene>
<sequence length="207" mass="24242">MKVLTSVFLMGSFKNFSFYCLFICVLGVIISCNNSEKTNTQPAYKIYNLQQQGWKSKRVNQFVNDINYTATEVPLQYYFFKSTGGDYKKADSLYDINKRERVIEIEFQHTNQTDLLLDKYTNKSYEDAVKYMAFTIEKDFSIVTSSNDTISCSGVNFERNFKVAPFKRVLLYFNHINPNDHIKLIYQDQLFGNGIIKFNFNEMPLKL</sequence>
<keyword evidence="3" id="KW-1185">Reference proteome</keyword>